<dbReference type="GO" id="GO:0006508">
    <property type="term" value="P:proteolysis"/>
    <property type="evidence" value="ECO:0007669"/>
    <property type="project" value="UniProtKB-KW"/>
</dbReference>
<gene>
    <name evidence="3" type="ORF">CP98_03863</name>
</gene>
<dbReference type="AlphaFoldDB" id="A0A084EFZ9"/>
<dbReference type="RefSeq" id="WP_080727292.1">
    <property type="nucleotide sequence ID" value="NZ_JGVR01000026.1"/>
</dbReference>
<evidence type="ECO:0000259" key="2">
    <source>
        <dbReference type="Pfam" id="PF05299"/>
    </source>
</evidence>
<organism evidence="3 4">
    <name type="scientific">Sphingobium yanoikuyae</name>
    <name type="common">Sphingomonas yanoikuyae</name>
    <dbReference type="NCBI Taxonomy" id="13690"/>
    <lineage>
        <taxon>Bacteria</taxon>
        <taxon>Pseudomonadati</taxon>
        <taxon>Pseudomonadota</taxon>
        <taxon>Alphaproteobacteria</taxon>
        <taxon>Sphingomonadales</taxon>
        <taxon>Sphingomonadaceae</taxon>
        <taxon>Sphingobium</taxon>
    </lineage>
</organism>
<evidence type="ECO:0000313" key="3">
    <source>
        <dbReference type="EMBL" id="KEZ16891.1"/>
    </source>
</evidence>
<dbReference type="EMBL" id="JGVR01000026">
    <property type="protein sequence ID" value="KEZ16891.1"/>
    <property type="molecule type" value="Genomic_DNA"/>
</dbReference>
<proteinExistence type="predicted"/>
<protein>
    <submittedName>
        <fullName evidence="3">Trypsin-like serine protease</fullName>
    </submittedName>
</protein>
<dbReference type="Gene3D" id="1.10.390.10">
    <property type="entry name" value="Neutral Protease Domain 2"/>
    <property type="match status" value="1"/>
</dbReference>
<evidence type="ECO:0000256" key="1">
    <source>
        <dbReference type="SAM" id="SignalP"/>
    </source>
</evidence>
<keyword evidence="3" id="KW-0378">Hydrolase</keyword>
<feature type="signal peptide" evidence="1">
    <location>
        <begin position="1"/>
        <end position="20"/>
    </location>
</feature>
<sequence length="579" mass="63311">MRSRLLPVILCLLLYGAAPAETKSDPVSYQLTAEMAEGALTGLKVQVRFRANTTGITNFGWGDGWAGERKLWQWARNFHVAGATSVQQIGDGHWRIVAPSGRDLTASYRIISAYDHDPTVEDSEQPKPVIRPDWFYVVGNALFAFPDGREAAPAKFDWAGAPGIGFASDLEHMAGSSRAPLRSGTVSDILESIVIGGKNLQTFPAADGSGVRVATLGQFSFEPEQLAHLARQVIAAERDFWKSDHGAPFLVTVAPIAGSPGSMSFGGTGRGDGFALWIDQRVPLDRMKWLLAHEYFHAWNPDRLGTMSEDRTSRLADFWFSEGFTDYYARALMVRAGLISPADFIAQWNEALAAYAASPVRNSSNDEMVLNFWNDEEIQKIPYQRGALLAAMWNARLLSDTKGRANLDVILHEQFLANRLPKGRAVEQFASLARRHGLNIASDHQRYLVRGETITLATNTFGPCATVISERRPIFSRGFDANASALAGNIVTGVDPHLPAYAAGLRNGMKIISHLEGEPDNSLTPYALLIEDRGKQRVIKYLPQGSGEVSIQQVKLHPTADKACPLSLSGVNRPSSIAP</sequence>
<dbReference type="SUPFAM" id="SSF55486">
    <property type="entry name" value="Metalloproteases ('zincins'), catalytic domain"/>
    <property type="match status" value="1"/>
</dbReference>
<keyword evidence="1" id="KW-0732">Signal</keyword>
<accession>A0A084EFZ9</accession>
<dbReference type="eggNOG" id="COG3975">
    <property type="taxonomic scope" value="Bacteria"/>
</dbReference>
<comment type="caution">
    <text evidence="3">The sequence shown here is derived from an EMBL/GenBank/DDBJ whole genome shotgun (WGS) entry which is preliminary data.</text>
</comment>
<reference evidence="3 4" key="1">
    <citation type="submission" date="2014-03" db="EMBL/GenBank/DDBJ databases">
        <title>Genome sequence of Sphingobium yanoikuyae B1.</title>
        <authorList>
            <person name="Gan H.M."/>
            <person name="Gan H.Y."/>
            <person name="Savka M.A."/>
        </authorList>
    </citation>
    <scope>NUCLEOTIDE SEQUENCE [LARGE SCALE GENOMIC DNA]</scope>
    <source>
        <strain evidence="3 4">B1</strain>
    </source>
</reference>
<dbReference type="Pfam" id="PF05299">
    <property type="entry name" value="Peptidase_M61"/>
    <property type="match status" value="1"/>
</dbReference>
<keyword evidence="3" id="KW-0645">Protease</keyword>
<dbReference type="GO" id="GO:0008233">
    <property type="term" value="F:peptidase activity"/>
    <property type="evidence" value="ECO:0007669"/>
    <property type="project" value="UniProtKB-KW"/>
</dbReference>
<name>A0A084EFZ9_SPHYA</name>
<feature type="domain" description="Peptidase M61 catalytic" evidence="2">
    <location>
        <begin position="289"/>
        <end position="372"/>
    </location>
</feature>
<dbReference type="InterPro" id="IPR027268">
    <property type="entry name" value="Peptidase_M4/M1_CTD_sf"/>
</dbReference>
<dbReference type="PATRIC" id="fig|13690.10.peg.3968"/>
<dbReference type="InterPro" id="IPR007963">
    <property type="entry name" value="Peptidase_M61_catalytic"/>
</dbReference>
<dbReference type="Proteomes" id="UP000028534">
    <property type="component" value="Unassembled WGS sequence"/>
</dbReference>
<evidence type="ECO:0000313" key="4">
    <source>
        <dbReference type="Proteomes" id="UP000028534"/>
    </source>
</evidence>
<feature type="chain" id="PRO_5001774285" evidence="1">
    <location>
        <begin position="21"/>
        <end position="579"/>
    </location>
</feature>